<dbReference type="AlphaFoldDB" id="V4U2A5"/>
<dbReference type="Proteomes" id="UP000030687">
    <property type="component" value="Unassembled WGS sequence"/>
</dbReference>
<proteinExistence type="predicted"/>
<dbReference type="KEGG" id="cic:CICLE_v10022852mg"/>
<name>V4U2A5_CITCL</name>
<accession>V4U2A5</accession>
<dbReference type="Gramene" id="ESR56271">
    <property type="protein sequence ID" value="ESR56271"/>
    <property type="gene ID" value="CICLE_v10022852mg"/>
</dbReference>
<organism evidence="1 2">
    <name type="scientific">Citrus clementina</name>
    <name type="common">Clementine</name>
    <name type="synonym">Citrus deliciosa x Citrus sinensis</name>
    <dbReference type="NCBI Taxonomy" id="85681"/>
    <lineage>
        <taxon>Eukaryota</taxon>
        <taxon>Viridiplantae</taxon>
        <taxon>Streptophyta</taxon>
        <taxon>Embryophyta</taxon>
        <taxon>Tracheophyta</taxon>
        <taxon>Spermatophyta</taxon>
        <taxon>Magnoliopsida</taxon>
        <taxon>eudicotyledons</taxon>
        <taxon>Gunneridae</taxon>
        <taxon>Pentapetalae</taxon>
        <taxon>rosids</taxon>
        <taxon>malvids</taxon>
        <taxon>Sapindales</taxon>
        <taxon>Rutaceae</taxon>
        <taxon>Aurantioideae</taxon>
        <taxon>Citrus</taxon>
    </lineage>
</organism>
<evidence type="ECO:0000313" key="1">
    <source>
        <dbReference type="EMBL" id="ESR56271.1"/>
    </source>
</evidence>
<reference evidence="1 2" key="1">
    <citation type="submission" date="2013-10" db="EMBL/GenBank/DDBJ databases">
        <authorList>
            <consortium name="International Citrus Genome Consortium"/>
            <person name="Jenkins J."/>
            <person name="Schmutz J."/>
            <person name="Prochnik S."/>
            <person name="Rokhsar D."/>
            <person name="Gmitter F."/>
            <person name="Ollitrault P."/>
            <person name="Machado M."/>
            <person name="Talon M."/>
            <person name="Wincker P."/>
            <person name="Jaillon O."/>
            <person name="Morgante M."/>
        </authorList>
    </citation>
    <scope>NUCLEOTIDE SEQUENCE</scope>
    <source>
        <strain evidence="2">cv. Clemenules</strain>
    </source>
</reference>
<dbReference type="InParanoid" id="V4U2A5"/>
<evidence type="ECO:0000313" key="2">
    <source>
        <dbReference type="Proteomes" id="UP000030687"/>
    </source>
</evidence>
<protein>
    <submittedName>
        <fullName evidence="1">Uncharacterized protein</fullName>
    </submittedName>
</protein>
<gene>
    <name evidence="1" type="ORF">CICLE_v10022852mg</name>
</gene>
<dbReference type="EMBL" id="KI536661">
    <property type="protein sequence ID" value="ESR56271.1"/>
    <property type="molecule type" value="Genomic_DNA"/>
</dbReference>
<keyword evidence="2" id="KW-1185">Reference proteome</keyword>
<sequence length="128" mass="13894">MTKYVFIDDSHGTLSSSSMIKRQSSIGWLHRSFNILCTYGRSTIIGVSHLPDEKPTAASFKNFKCSNVAVTSSHFCSVKLIDLKSESNCPSSKNASLKPIAVAKYLKCPQGSGTRLSQQMALCTSPSN</sequence>